<evidence type="ECO:0000313" key="4">
    <source>
        <dbReference type="EMBL" id="TGO90362.1"/>
    </source>
</evidence>
<protein>
    <recommendedName>
        <fullName evidence="3">AAA+ ATPase domain-containing protein</fullName>
    </recommendedName>
</protein>
<evidence type="ECO:0000313" key="5">
    <source>
        <dbReference type="Proteomes" id="UP000297280"/>
    </source>
</evidence>
<proteinExistence type="inferred from homology"/>
<evidence type="ECO:0000259" key="3">
    <source>
        <dbReference type="SMART" id="SM00382"/>
    </source>
</evidence>
<sequence length="590" mass="68005">MSDSNPFESLQILTTSLPLLLRTFQSKFYVYVDIASFLYQFISQWLPIEHVVLISAMLGICVAILYTYPPYCTGRIEDGDDLFRPVSVWFLKNYTLNSYDITMSLLDNKLSARDNLDLEPKIDYHVGNGCFWLGYKIWIYRVTYTGSSAPSDPGSRFNNQSQGSQRIMNIDCYGIFSKKGIHDLICHSIVMSILDDSVLNSKRKEIRIFEPSDAWSRRFRDEHWKSTNRIPSRPLKYVFMDENVKERIVHNFDTFYSEKNEDKKLFEELGSKHKLVYMLEGESGTGKTSVITSLAHRYGSNLCWVNLQKQDEEDLKIILQRVPKSSMIVFEDIKPSTFREYKPESNEGFPLSTFLNILDGLISPEGNIIIMTTNYFQELHDFSPELLREGRVDEIVKFKHIDKEQATSMFHAYTNPETEFTELASENLEHGEKFGKLLDGMKVRHSAVQKYLLKWIRESKGAFDNAEEWLEKLLVEKSDKTKTHNNEASHGLTMMNDIKTLEETGQLKDSVMVDRSRLGTDDKEVDKSRRADDVKMVDESNSLSDGKVRNESRRADGTKMVDESNSLSDGKVETENRLVDDGETASEIKM</sequence>
<feature type="compositionally biased region" description="Basic and acidic residues" evidence="2">
    <location>
        <begin position="546"/>
        <end position="562"/>
    </location>
</feature>
<gene>
    <name evidence="4" type="ORF">BPOR_0067g00040</name>
</gene>
<dbReference type="Proteomes" id="UP000297280">
    <property type="component" value="Unassembled WGS sequence"/>
</dbReference>
<feature type="region of interest" description="Disordered" evidence="2">
    <location>
        <begin position="509"/>
        <end position="590"/>
    </location>
</feature>
<feature type="domain" description="AAA+ ATPase" evidence="3">
    <location>
        <begin position="273"/>
        <end position="402"/>
    </location>
</feature>
<comment type="similarity">
    <text evidence="1">Belongs to the AAA ATPase family. BCS1 subfamily.</text>
</comment>
<dbReference type="STRING" id="87229.A0A4Z1L0M3"/>
<dbReference type="Pfam" id="PF00004">
    <property type="entry name" value="AAA"/>
    <property type="match status" value="1"/>
</dbReference>
<accession>A0A4Z1L0M3</accession>
<dbReference type="InterPro" id="IPR050747">
    <property type="entry name" value="Mitochondrial_chaperone_BCS1"/>
</dbReference>
<feature type="compositionally biased region" description="Basic and acidic residues" evidence="2">
    <location>
        <begin position="570"/>
        <end position="590"/>
    </location>
</feature>
<dbReference type="PANTHER" id="PTHR23070">
    <property type="entry name" value="BCS1 AAA-TYPE ATPASE"/>
    <property type="match status" value="1"/>
</dbReference>
<keyword evidence="5" id="KW-1185">Reference proteome</keyword>
<dbReference type="InterPro" id="IPR027417">
    <property type="entry name" value="P-loop_NTPase"/>
</dbReference>
<comment type="caution">
    <text evidence="4">The sequence shown here is derived from an EMBL/GenBank/DDBJ whole genome shotgun (WGS) entry which is preliminary data.</text>
</comment>
<dbReference type="InterPro" id="IPR003593">
    <property type="entry name" value="AAA+_ATPase"/>
</dbReference>
<dbReference type="Gene3D" id="3.40.50.300">
    <property type="entry name" value="P-loop containing nucleotide triphosphate hydrolases"/>
    <property type="match status" value="1"/>
</dbReference>
<dbReference type="GO" id="GO:0005524">
    <property type="term" value="F:ATP binding"/>
    <property type="evidence" value="ECO:0007669"/>
    <property type="project" value="InterPro"/>
</dbReference>
<dbReference type="SUPFAM" id="SSF52540">
    <property type="entry name" value="P-loop containing nucleoside triphosphate hydrolases"/>
    <property type="match status" value="1"/>
</dbReference>
<evidence type="ECO:0000256" key="1">
    <source>
        <dbReference type="ARBA" id="ARBA00007448"/>
    </source>
</evidence>
<dbReference type="SMART" id="SM00382">
    <property type="entry name" value="AAA"/>
    <property type="match status" value="1"/>
</dbReference>
<evidence type="ECO:0000256" key="2">
    <source>
        <dbReference type="SAM" id="MobiDB-lite"/>
    </source>
</evidence>
<name>A0A4Z1L0M3_9HELO</name>
<dbReference type="GO" id="GO:0016887">
    <property type="term" value="F:ATP hydrolysis activity"/>
    <property type="evidence" value="ECO:0007669"/>
    <property type="project" value="InterPro"/>
</dbReference>
<dbReference type="EMBL" id="PQXO01000067">
    <property type="protein sequence ID" value="TGO90362.1"/>
    <property type="molecule type" value="Genomic_DNA"/>
</dbReference>
<dbReference type="InterPro" id="IPR003959">
    <property type="entry name" value="ATPase_AAA_core"/>
</dbReference>
<dbReference type="AlphaFoldDB" id="A0A4Z1L0M3"/>
<feature type="compositionally biased region" description="Basic and acidic residues" evidence="2">
    <location>
        <begin position="509"/>
        <end position="538"/>
    </location>
</feature>
<organism evidence="4 5">
    <name type="scientific">Botrytis porri</name>
    <dbReference type="NCBI Taxonomy" id="87229"/>
    <lineage>
        <taxon>Eukaryota</taxon>
        <taxon>Fungi</taxon>
        <taxon>Dikarya</taxon>
        <taxon>Ascomycota</taxon>
        <taxon>Pezizomycotina</taxon>
        <taxon>Leotiomycetes</taxon>
        <taxon>Helotiales</taxon>
        <taxon>Sclerotiniaceae</taxon>
        <taxon>Botrytis</taxon>
    </lineage>
</organism>
<reference evidence="4 5" key="1">
    <citation type="submission" date="2017-12" db="EMBL/GenBank/DDBJ databases">
        <title>Comparative genomics of Botrytis spp.</title>
        <authorList>
            <person name="Valero-Jimenez C.A."/>
            <person name="Tapia P."/>
            <person name="Veloso J."/>
            <person name="Silva-Moreno E."/>
            <person name="Staats M."/>
            <person name="Valdes J.H."/>
            <person name="Van Kan J.A.L."/>
        </authorList>
    </citation>
    <scope>NUCLEOTIDE SEQUENCE [LARGE SCALE GENOMIC DNA]</scope>
    <source>
        <strain evidence="4 5">MUCL3349</strain>
    </source>
</reference>